<dbReference type="Proteomes" id="UP000008520">
    <property type="component" value="Chromosome"/>
</dbReference>
<dbReference type="KEGG" id="lgv:LCGL_0842"/>
<dbReference type="InterPro" id="IPR027994">
    <property type="entry name" value="WxL_dom"/>
</dbReference>
<reference evidence="3 4" key="1">
    <citation type="journal article" date="2011" name="PLoS ONE">
        <title>Complete genome sequence and comparative analysis of the fish pathogen Lactococcus garvieae.</title>
        <authorList>
            <person name="Morita H."/>
            <person name="Toh H."/>
            <person name="Oshima K."/>
            <person name="Yoshizaki M."/>
            <person name="Kawanishi M."/>
            <person name="Nakaya K."/>
            <person name="Suzuki T."/>
            <person name="Miyauchi E."/>
            <person name="Ishii Y."/>
            <person name="Tanabe S."/>
            <person name="Murakami M."/>
            <person name="Hattori M."/>
        </authorList>
    </citation>
    <scope>NUCLEOTIDE SEQUENCE [LARGE SCALE GENOMIC DNA]</scope>
    <source>
        <strain evidence="3 4">Lg2</strain>
    </source>
</reference>
<protein>
    <submittedName>
        <fullName evidence="3">Putative cell surface protein</fullName>
    </submittedName>
</protein>
<feature type="chain" id="PRO_5003394445" evidence="1">
    <location>
        <begin position="26"/>
        <end position="206"/>
    </location>
</feature>
<gene>
    <name evidence="3" type="ordered locus">LCGL_0842</name>
</gene>
<dbReference type="Pfam" id="PF13731">
    <property type="entry name" value="WxL"/>
    <property type="match status" value="1"/>
</dbReference>
<accession>F9VDA1</accession>
<dbReference type="PATRIC" id="fig|420890.5.peg.838"/>
<organism evidence="3 4">
    <name type="scientific">Lactococcus garvieae (strain Lg2)</name>
    <name type="common">Enterococcus seriolicida</name>
    <dbReference type="NCBI Taxonomy" id="420890"/>
    <lineage>
        <taxon>Bacteria</taxon>
        <taxon>Bacillati</taxon>
        <taxon>Bacillota</taxon>
        <taxon>Bacilli</taxon>
        <taxon>Lactobacillales</taxon>
        <taxon>Streptococcaceae</taxon>
        <taxon>Lactococcus</taxon>
    </lineage>
</organism>
<evidence type="ECO:0000256" key="1">
    <source>
        <dbReference type="SAM" id="SignalP"/>
    </source>
</evidence>
<dbReference type="AlphaFoldDB" id="F9VDA1"/>
<keyword evidence="4" id="KW-1185">Reference proteome</keyword>
<sequence>MFIMKKAFLATMGMGILASMTIASATTGFADEAEAKDSTANFTITAKDPGNPTDPDNGTLTLKEVPSFNYGVLEASSIYSGFTGKAAQTEGKVLVSDTRLGTSDWTLTANMDKFTNSKTSLEGAALDLSAIGTLGEDFTGVIKDDKSPVELAKGNGSHGKDEFLISAENAKLTLGANPKANLAADDAFETTINWNLSSSQPVAPTA</sequence>
<evidence type="ECO:0000259" key="2">
    <source>
        <dbReference type="Pfam" id="PF13731"/>
    </source>
</evidence>
<dbReference type="HOGENOM" id="CLU_1347500_0_0_9"/>
<feature type="signal peptide" evidence="1">
    <location>
        <begin position="1"/>
        <end position="25"/>
    </location>
</feature>
<keyword evidence="1" id="KW-0732">Signal</keyword>
<dbReference type="STRING" id="420890.LCGL_0842"/>
<dbReference type="EMBL" id="AP009333">
    <property type="protein sequence ID" value="BAK60302.1"/>
    <property type="molecule type" value="Genomic_DNA"/>
</dbReference>
<evidence type="ECO:0000313" key="4">
    <source>
        <dbReference type="Proteomes" id="UP000008520"/>
    </source>
</evidence>
<name>F9VDA1_LACGL</name>
<feature type="domain" description="WxL" evidence="2">
    <location>
        <begin position="47"/>
        <end position="198"/>
    </location>
</feature>
<evidence type="ECO:0000313" key="3">
    <source>
        <dbReference type="EMBL" id="BAK60302.1"/>
    </source>
</evidence>
<proteinExistence type="predicted"/>